<evidence type="ECO:0000259" key="3">
    <source>
        <dbReference type="Pfam" id="PF04082"/>
    </source>
</evidence>
<dbReference type="GO" id="GO:0003677">
    <property type="term" value="F:DNA binding"/>
    <property type="evidence" value="ECO:0007669"/>
    <property type="project" value="InterPro"/>
</dbReference>
<accession>A0A9P5AT83</accession>
<reference evidence="4" key="1">
    <citation type="journal article" date="2017" name="Mycologia">
        <title>Fusarium algeriense, sp. nov., a novel toxigenic crown rot pathogen of durum wheat from Algeria is nested in the Fusarium burgessii species complex.</title>
        <authorList>
            <person name="Laraba I."/>
            <person name="Keddad A."/>
            <person name="Boureghda H."/>
            <person name="Abdallah N."/>
            <person name="Vaughan M.M."/>
            <person name="Proctor R.H."/>
            <person name="Busman M."/>
            <person name="O'Donnell K."/>
        </authorList>
    </citation>
    <scope>NUCLEOTIDE SEQUENCE</scope>
    <source>
        <strain evidence="4">NRRL 25174</strain>
    </source>
</reference>
<dbReference type="GO" id="GO:0016831">
    <property type="term" value="F:carboxy-lyase activity"/>
    <property type="evidence" value="ECO:0007669"/>
    <property type="project" value="TreeGrafter"/>
</dbReference>
<evidence type="ECO:0000256" key="1">
    <source>
        <dbReference type="ARBA" id="ARBA00023242"/>
    </source>
</evidence>
<keyword evidence="1" id="KW-0539">Nucleus</keyword>
<dbReference type="Proteomes" id="UP000730481">
    <property type="component" value="Unassembled WGS sequence"/>
</dbReference>
<proteinExistence type="predicted"/>
<name>A0A9P5AT83_9HYPO</name>
<dbReference type="GO" id="GO:0006351">
    <property type="term" value="P:DNA-templated transcription"/>
    <property type="evidence" value="ECO:0007669"/>
    <property type="project" value="InterPro"/>
</dbReference>
<dbReference type="Pfam" id="PF04082">
    <property type="entry name" value="Fungal_trans"/>
    <property type="match status" value="1"/>
</dbReference>
<dbReference type="InterPro" id="IPR007219">
    <property type="entry name" value="XnlR_reg_dom"/>
</dbReference>
<evidence type="ECO:0000313" key="5">
    <source>
        <dbReference type="Proteomes" id="UP000730481"/>
    </source>
</evidence>
<gene>
    <name evidence="4" type="ORF">FBEOM_1454</name>
</gene>
<evidence type="ECO:0000313" key="4">
    <source>
        <dbReference type="EMBL" id="KAF4344556.1"/>
    </source>
</evidence>
<reference evidence="4" key="2">
    <citation type="submission" date="2020-02" db="EMBL/GenBank/DDBJ databases">
        <title>Identification and distribution of gene clusters putatively required for synthesis of sphingolipid metabolism inhibitors in phylogenetically diverse species of the filamentous fungus Fusarium.</title>
        <authorList>
            <person name="Kim H.-S."/>
            <person name="Busman M."/>
            <person name="Brown D.W."/>
            <person name="Divon H."/>
            <person name="Uhlig S."/>
            <person name="Proctor R.H."/>
        </authorList>
    </citation>
    <scope>NUCLEOTIDE SEQUENCE</scope>
    <source>
        <strain evidence="4">NRRL 25174</strain>
    </source>
</reference>
<dbReference type="EMBL" id="PVQB02000047">
    <property type="protein sequence ID" value="KAF4344556.1"/>
    <property type="molecule type" value="Genomic_DNA"/>
</dbReference>
<keyword evidence="5" id="KW-1185">Reference proteome</keyword>
<dbReference type="PANTHER" id="PTHR43374">
    <property type="entry name" value="FLAVIN PRENYLTRANSFERASE"/>
    <property type="match status" value="1"/>
</dbReference>
<organism evidence="4 5">
    <name type="scientific">Fusarium beomiforme</name>
    <dbReference type="NCBI Taxonomy" id="44412"/>
    <lineage>
        <taxon>Eukaryota</taxon>
        <taxon>Fungi</taxon>
        <taxon>Dikarya</taxon>
        <taxon>Ascomycota</taxon>
        <taxon>Pezizomycotina</taxon>
        <taxon>Sordariomycetes</taxon>
        <taxon>Hypocreomycetidae</taxon>
        <taxon>Hypocreales</taxon>
        <taxon>Nectriaceae</taxon>
        <taxon>Fusarium</taxon>
        <taxon>Fusarium burgessii species complex</taxon>
    </lineage>
</organism>
<sequence>MQSECYEISERTENGDNSNATARPEEHTAHEAACTQTKSLLAMQGTKESHIGNDNNLSNRTPSLLGGNSIISVARLDAAQPQSDNERHNAFETGILPLLGMDKFSDNSYGNQPGLSEPMLAADQDMITLFGIYRDRVHPFQFIVDDLGHIEKLICSLGRNFLIYLVRHEHRGQVNTSLIQALLILGFVLQNDMNPRAAWILGGTTVRLALSIGLHQPSNQSALCLSPLETQNLRHDSEAQVQESREILAELIQTLTERSKDIGHFSTAHKKALRAIQVLQRLSEEESRCQSEEQPQEQPVVGLLENMTVSQEHASNSWEPSMTSLDDWLRDFDFDAFSPLESYNFIMSDQVPQDFAL</sequence>
<dbReference type="InterPro" id="IPR004507">
    <property type="entry name" value="UbiX-like"/>
</dbReference>
<feature type="region of interest" description="Disordered" evidence="2">
    <location>
        <begin position="1"/>
        <end position="33"/>
    </location>
</feature>
<protein>
    <recommendedName>
        <fullName evidence="3">Xylanolytic transcriptional activator regulatory domain-containing protein</fullName>
    </recommendedName>
</protein>
<dbReference type="CDD" id="cd12148">
    <property type="entry name" value="fungal_TF_MHR"/>
    <property type="match status" value="1"/>
</dbReference>
<dbReference type="GO" id="GO:0008270">
    <property type="term" value="F:zinc ion binding"/>
    <property type="evidence" value="ECO:0007669"/>
    <property type="project" value="InterPro"/>
</dbReference>
<dbReference type="AlphaFoldDB" id="A0A9P5AT83"/>
<dbReference type="OrthoDB" id="1747771at2759"/>
<comment type="caution">
    <text evidence="4">The sequence shown here is derived from an EMBL/GenBank/DDBJ whole genome shotgun (WGS) entry which is preliminary data.</text>
</comment>
<feature type="domain" description="Xylanolytic transcriptional activator regulatory" evidence="3">
    <location>
        <begin position="176"/>
        <end position="222"/>
    </location>
</feature>
<evidence type="ECO:0000256" key="2">
    <source>
        <dbReference type="SAM" id="MobiDB-lite"/>
    </source>
</evidence>
<dbReference type="PANTHER" id="PTHR43374:SF1">
    <property type="entry name" value="FLAVIN PRENYLTRANSFERASE PAD1, MITOCHONDRIAL"/>
    <property type="match status" value="1"/>
</dbReference>